<keyword evidence="2" id="KW-0645">Protease</keyword>
<dbReference type="SUPFAM" id="SSF50494">
    <property type="entry name" value="Trypsin-like serine proteases"/>
    <property type="match status" value="1"/>
</dbReference>
<feature type="region of interest" description="Disordered" evidence="4">
    <location>
        <begin position="286"/>
        <end position="322"/>
    </location>
</feature>
<accession>A0A5N6MUY3</accession>
<feature type="compositionally biased region" description="Basic and acidic residues" evidence="4">
    <location>
        <begin position="1"/>
        <end position="13"/>
    </location>
</feature>
<evidence type="ECO:0000259" key="5">
    <source>
        <dbReference type="PROSITE" id="PS50106"/>
    </source>
</evidence>
<feature type="region of interest" description="Disordered" evidence="4">
    <location>
        <begin position="1"/>
        <end position="96"/>
    </location>
</feature>
<feature type="compositionally biased region" description="Polar residues" evidence="4">
    <location>
        <begin position="286"/>
        <end position="297"/>
    </location>
</feature>
<evidence type="ECO:0000256" key="3">
    <source>
        <dbReference type="ARBA" id="ARBA00022801"/>
    </source>
</evidence>
<dbReference type="GO" id="GO:0006515">
    <property type="term" value="P:protein quality control for misfolded or incompletely synthesized proteins"/>
    <property type="evidence" value="ECO:0007669"/>
    <property type="project" value="TreeGrafter"/>
</dbReference>
<comment type="similarity">
    <text evidence="1">Belongs to the peptidase S1C family.</text>
</comment>
<dbReference type="InterPro" id="IPR001478">
    <property type="entry name" value="PDZ"/>
</dbReference>
<dbReference type="PROSITE" id="PS50106">
    <property type="entry name" value="PDZ"/>
    <property type="match status" value="1"/>
</dbReference>
<keyword evidence="7" id="KW-1185">Reference proteome</keyword>
<dbReference type="AlphaFoldDB" id="A0A5N6MUY3"/>
<dbReference type="Gene3D" id="2.40.10.10">
    <property type="entry name" value="Trypsin-like serine proteases"/>
    <property type="match status" value="2"/>
</dbReference>
<dbReference type="Pfam" id="PF13365">
    <property type="entry name" value="Trypsin_2"/>
    <property type="match status" value="1"/>
</dbReference>
<feature type="compositionally biased region" description="Low complexity" evidence="4">
    <location>
        <begin position="62"/>
        <end position="78"/>
    </location>
</feature>
<dbReference type="GO" id="GO:0042597">
    <property type="term" value="C:periplasmic space"/>
    <property type="evidence" value="ECO:0007669"/>
    <property type="project" value="TreeGrafter"/>
</dbReference>
<keyword evidence="3" id="KW-0378">Hydrolase</keyword>
<dbReference type="SMART" id="SM00228">
    <property type="entry name" value="PDZ"/>
    <property type="match status" value="1"/>
</dbReference>
<dbReference type="EMBL" id="VTFX01000001">
    <property type="protein sequence ID" value="KAD4060490.1"/>
    <property type="molecule type" value="Genomic_DNA"/>
</dbReference>
<sequence>MTEQHGGADERPLPPRPPAPPSFPGAQGGQTSNAPQSGERINPPTEPLQGAPVSGQPGTGNGPAAPGAAHGSSPYGAAHPGTAFQAPAGTAPARGSRAKRFGAGTLVGGMLLAGLLGGGVAVGANALMDDGDAAARASQPQTVVVNNEDSVNSVTAAAVKAGPSVVTIEVAASGSTGTGSGIILDNDGHILTNTHVVTLGGTAANPDVEVQTSDGRVLTATVVGTDPVSDLAVIKVDADDLTPAALGDSGKLNVGDTVIAIGAPLGLSGTVTDGIVSTLNRTISVQSSAAPEGSDSSDAPEDNGFGFRFAPPDGSSQDQSTAESSIFLNVIQTDAAINHGNSGGALVNTDGEVIGVNVAIASAASGSAGEDSGNIGVGFAVPMSYAERVAEEIIKDGSATHGYLGVSVTPATASDSSSTFTVGAKVAEVVPGSPGEKAGLRAGDVVTSVDGIPVTDAQSLTAAIRMQPAGGKVTVDYTRGGKADSVDVTLGDSAKQ</sequence>
<protein>
    <submittedName>
        <fullName evidence="6">PDZ domain-containing protein</fullName>
    </submittedName>
</protein>
<dbReference type="PANTHER" id="PTHR22939">
    <property type="entry name" value="SERINE PROTEASE FAMILY S1C HTRA-RELATED"/>
    <property type="match status" value="1"/>
</dbReference>
<evidence type="ECO:0000313" key="7">
    <source>
        <dbReference type="Proteomes" id="UP000326852"/>
    </source>
</evidence>
<evidence type="ECO:0000313" key="6">
    <source>
        <dbReference type="EMBL" id="KAD4060490.1"/>
    </source>
</evidence>
<dbReference type="RefSeq" id="WP_152271616.1">
    <property type="nucleotide sequence ID" value="NZ_VTFX01000001.1"/>
</dbReference>
<name>A0A5N6MUY3_9MICC</name>
<dbReference type="GO" id="GO:0004252">
    <property type="term" value="F:serine-type endopeptidase activity"/>
    <property type="evidence" value="ECO:0007669"/>
    <property type="project" value="InterPro"/>
</dbReference>
<dbReference type="SUPFAM" id="SSF50156">
    <property type="entry name" value="PDZ domain-like"/>
    <property type="match status" value="1"/>
</dbReference>
<evidence type="ECO:0000256" key="2">
    <source>
        <dbReference type="ARBA" id="ARBA00022670"/>
    </source>
</evidence>
<dbReference type="InterPro" id="IPR001940">
    <property type="entry name" value="Peptidase_S1C"/>
</dbReference>
<evidence type="ECO:0000256" key="1">
    <source>
        <dbReference type="ARBA" id="ARBA00010541"/>
    </source>
</evidence>
<evidence type="ECO:0000256" key="4">
    <source>
        <dbReference type="SAM" id="MobiDB-lite"/>
    </source>
</evidence>
<feature type="domain" description="PDZ" evidence="5">
    <location>
        <begin position="393"/>
        <end position="481"/>
    </location>
</feature>
<dbReference type="InterPro" id="IPR036034">
    <property type="entry name" value="PDZ_sf"/>
</dbReference>
<dbReference type="Gene3D" id="2.30.42.10">
    <property type="match status" value="1"/>
</dbReference>
<organism evidence="6 7">
    <name type="scientific">Arthrobacter yangruifuii</name>
    <dbReference type="NCBI Taxonomy" id="2606616"/>
    <lineage>
        <taxon>Bacteria</taxon>
        <taxon>Bacillati</taxon>
        <taxon>Actinomycetota</taxon>
        <taxon>Actinomycetes</taxon>
        <taxon>Micrococcales</taxon>
        <taxon>Micrococcaceae</taxon>
        <taxon>Arthrobacter</taxon>
    </lineage>
</organism>
<gene>
    <name evidence="6" type="ORF">GD627_05500</name>
</gene>
<dbReference type="PRINTS" id="PR00834">
    <property type="entry name" value="PROTEASES2C"/>
</dbReference>
<feature type="compositionally biased region" description="Pro residues" evidence="4">
    <location>
        <begin position="14"/>
        <end position="23"/>
    </location>
</feature>
<comment type="caution">
    <text evidence="6">The sequence shown here is derived from an EMBL/GenBank/DDBJ whole genome shotgun (WGS) entry which is preliminary data.</text>
</comment>
<dbReference type="InterPro" id="IPR009003">
    <property type="entry name" value="Peptidase_S1_PA"/>
</dbReference>
<proteinExistence type="inferred from homology"/>
<dbReference type="Proteomes" id="UP000326852">
    <property type="component" value="Unassembled WGS sequence"/>
</dbReference>
<dbReference type="InterPro" id="IPR043504">
    <property type="entry name" value="Peptidase_S1_PA_chymotrypsin"/>
</dbReference>
<dbReference type="Pfam" id="PF13180">
    <property type="entry name" value="PDZ_2"/>
    <property type="match status" value="1"/>
</dbReference>
<reference evidence="6 7" key="1">
    <citation type="submission" date="2019-08" db="EMBL/GenBank/DDBJ databases">
        <title>Arthrobacter sp. nov., isolated from plateau pika and Tibetan wild ass.</title>
        <authorList>
            <person name="Ge Y."/>
        </authorList>
    </citation>
    <scope>NUCLEOTIDE SEQUENCE [LARGE SCALE GENOMIC DNA]</scope>
    <source>
        <strain evidence="6 7">785</strain>
    </source>
</reference>
<dbReference type="PANTHER" id="PTHR22939:SF129">
    <property type="entry name" value="SERINE PROTEASE HTRA2, MITOCHONDRIAL"/>
    <property type="match status" value="1"/>
</dbReference>